<dbReference type="AlphaFoldDB" id="D9TMG4"/>
<dbReference type="GeneID" id="93863780"/>
<accession>D9TMG4</accession>
<keyword evidence="3" id="KW-0808">Transferase</keyword>
<evidence type="ECO:0000313" key="4">
    <source>
        <dbReference type="Proteomes" id="UP000001626"/>
    </source>
</evidence>
<gene>
    <name evidence="3" type="ordered locus">Tthe_0914</name>
</gene>
<dbReference type="eggNOG" id="COG0438">
    <property type="taxonomic scope" value="Bacteria"/>
</dbReference>
<dbReference type="InterPro" id="IPR028098">
    <property type="entry name" value="Glyco_trans_4-like_N"/>
</dbReference>
<dbReference type="Pfam" id="PF00534">
    <property type="entry name" value="Glycos_transf_1"/>
    <property type="match status" value="1"/>
</dbReference>
<dbReference type="EMBL" id="CP002171">
    <property type="protein sequence ID" value="ADL68452.1"/>
    <property type="molecule type" value="Genomic_DNA"/>
</dbReference>
<evidence type="ECO:0000259" key="1">
    <source>
        <dbReference type="Pfam" id="PF00534"/>
    </source>
</evidence>
<dbReference type="InterPro" id="IPR001296">
    <property type="entry name" value="Glyco_trans_1"/>
</dbReference>
<feature type="domain" description="Glycosyltransferase subfamily 4-like N-terminal" evidence="2">
    <location>
        <begin position="2"/>
        <end position="106"/>
    </location>
</feature>
<sequence>MLSFFLIYSKLIKQNKYDIVHVHLFPAQYFCSLASLFTKDTKFIFTEHNSFNRRRNYVIFRIFDYISYLPYAKIVCVSNMTKNDLINWIPTISNKALTIYNGIPLEDKKEDNIKYDLILVGSMRSNVKGIDILLKSIKSIEDHINKVAIVGDGILKDELINLRNNLGLEDKVDFLGNRKDINNLLEQSKIFILPSRWEGLPVSILEAMSKAKPIIATKVGGIPEILEDGKTGLLVEPENEIDLAKAIKELLNNYDYAKKLGETGYNVVKNKFSIEIYSDNLYKLYNDLIN</sequence>
<dbReference type="PANTHER" id="PTHR12526">
    <property type="entry name" value="GLYCOSYLTRANSFERASE"/>
    <property type="match status" value="1"/>
</dbReference>
<dbReference type="RefSeq" id="WP_013297421.1">
    <property type="nucleotide sequence ID" value="NC_014410.1"/>
</dbReference>
<dbReference type="Proteomes" id="UP000001626">
    <property type="component" value="Chromosome"/>
</dbReference>
<dbReference type="CDD" id="cd03801">
    <property type="entry name" value="GT4_PimA-like"/>
    <property type="match status" value="1"/>
</dbReference>
<keyword evidence="4" id="KW-1185">Reference proteome</keyword>
<feature type="domain" description="Glycosyl transferase family 1" evidence="1">
    <location>
        <begin position="114"/>
        <end position="266"/>
    </location>
</feature>
<dbReference type="GO" id="GO:0016757">
    <property type="term" value="F:glycosyltransferase activity"/>
    <property type="evidence" value="ECO:0007669"/>
    <property type="project" value="InterPro"/>
</dbReference>
<reference evidence="3 4" key="1">
    <citation type="submission" date="2010-08" db="EMBL/GenBank/DDBJ databases">
        <title>Complete sequence of Thermoanaerobacterium thermosaccharolyticum DSM 571.</title>
        <authorList>
            <consortium name="US DOE Joint Genome Institute"/>
            <person name="Lucas S."/>
            <person name="Copeland A."/>
            <person name="Lapidus A."/>
            <person name="Cheng J.-F."/>
            <person name="Bruce D."/>
            <person name="Goodwin L."/>
            <person name="Pitluck S."/>
            <person name="Teshima H."/>
            <person name="Detter J.C."/>
            <person name="Han C."/>
            <person name="Tapia R."/>
            <person name="Land M."/>
            <person name="Hauser L."/>
            <person name="Chang Y.-J."/>
            <person name="Jeffries C."/>
            <person name="Kyrpides N."/>
            <person name="Ivanova N."/>
            <person name="Mikhailova N."/>
            <person name="Hemme C.L."/>
            <person name="Woyke T."/>
        </authorList>
    </citation>
    <scope>NUCLEOTIDE SEQUENCE [LARGE SCALE GENOMIC DNA]</scope>
    <source>
        <strain evidence="4">ATCC 7956 / DSM 571 / NCIMB 9385 / NCA 3814 / NCTC 13789 / WDCM 00135 / 2032</strain>
    </source>
</reference>
<dbReference type="SUPFAM" id="SSF53756">
    <property type="entry name" value="UDP-Glycosyltransferase/glycogen phosphorylase"/>
    <property type="match status" value="1"/>
</dbReference>
<evidence type="ECO:0000259" key="2">
    <source>
        <dbReference type="Pfam" id="PF13439"/>
    </source>
</evidence>
<protein>
    <submittedName>
        <fullName evidence="3">Glycosyl transferase group 1</fullName>
    </submittedName>
</protein>
<dbReference type="OrthoDB" id="9806653at2"/>
<dbReference type="Pfam" id="PF13439">
    <property type="entry name" value="Glyco_transf_4"/>
    <property type="match status" value="1"/>
</dbReference>
<dbReference type="HOGENOM" id="CLU_009583_0_1_9"/>
<dbReference type="STRING" id="580327.Tthe_0914"/>
<organism evidence="3 4">
    <name type="scientific">Thermoanaerobacterium thermosaccharolyticum (strain ATCC 7956 / DSM 571 / NCIMB 9385 / NCA 3814 / NCTC 13789 / WDCM 00135 / 2032)</name>
    <name type="common">Clostridium thermosaccharolyticum</name>
    <dbReference type="NCBI Taxonomy" id="580327"/>
    <lineage>
        <taxon>Bacteria</taxon>
        <taxon>Bacillati</taxon>
        <taxon>Bacillota</taxon>
        <taxon>Clostridia</taxon>
        <taxon>Thermoanaerobacterales</taxon>
        <taxon>Thermoanaerobacteraceae</taxon>
        <taxon>Thermoanaerobacterium</taxon>
    </lineage>
</organism>
<name>D9TMG4_THETC</name>
<proteinExistence type="predicted"/>
<dbReference type="KEGG" id="ttm:Tthe_0914"/>
<dbReference type="CAZy" id="GT4">
    <property type="family name" value="Glycosyltransferase Family 4"/>
</dbReference>
<dbReference type="Gene3D" id="3.40.50.2000">
    <property type="entry name" value="Glycogen Phosphorylase B"/>
    <property type="match status" value="2"/>
</dbReference>
<dbReference type="PANTHER" id="PTHR12526:SF630">
    <property type="entry name" value="GLYCOSYLTRANSFERASE"/>
    <property type="match status" value="1"/>
</dbReference>
<evidence type="ECO:0000313" key="3">
    <source>
        <dbReference type="EMBL" id="ADL68452.1"/>
    </source>
</evidence>